<dbReference type="PANTHER" id="PTHR42852:SF6">
    <property type="entry name" value="THIOL:DISULFIDE INTERCHANGE PROTEIN DSBE"/>
    <property type="match status" value="1"/>
</dbReference>
<evidence type="ECO:0000256" key="1">
    <source>
        <dbReference type="ARBA" id="ARBA00004196"/>
    </source>
</evidence>
<evidence type="ECO:0000313" key="6">
    <source>
        <dbReference type="EMBL" id="MBN4068148.1"/>
    </source>
</evidence>
<comment type="caution">
    <text evidence="6">The sequence shown here is derived from an EMBL/GenBank/DDBJ whole genome shotgun (WGS) entry which is preliminary data.</text>
</comment>
<keyword evidence="2" id="KW-0201">Cytochrome c-type biogenesis</keyword>
<gene>
    <name evidence="6" type="ORF">JYU06_01290</name>
</gene>
<dbReference type="InterPro" id="IPR050553">
    <property type="entry name" value="Thioredoxin_ResA/DsbE_sf"/>
</dbReference>
<keyword evidence="3" id="KW-1015">Disulfide bond</keyword>
<reference evidence="6 7" key="1">
    <citation type="submission" date="2021-02" db="EMBL/GenBank/DDBJ databases">
        <title>Activity-based single-cell genomes from oceanic crustal fluid captures similar information to metagenomic and metatranscriptomic surveys with orders of magnitude less sampling.</title>
        <authorList>
            <person name="D'Angelo T.S."/>
            <person name="Orcutt B.N."/>
        </authorList>
    </citation>
    <scope>NUCLEOTIDE SEQUENCE [LARGE SCALE GENOMIC DNA]</scope>
    <source>
        <strain evidence="6">AH-315-G02</strain>
    </source>
</reference>
<dbReference type="Pfam" id="PF00578">
    <property type="entry name" value="AhpC-TSA"/>
    <property type="match status" value="1"/>
</dbReference>
<proteinExistence type="predicted"/>
<evidence type="ECO:0000259" key="5">
    <source>
        <dbReference type="PROSITE" id="PS51352"/>
    </source>
</evidence>
<dbReference type="EMBL" id="JAFITO010000005">
    <property type="protein sequence ID" value="MBN4068148.1"/>
    <property type="molecule type" value="Genomic_DNA"/>
</dbReference>
<keyword evidence="4" id="KW-0676">Redox-active center</keyword>
<dbReference type="Proteomes" id="UP000717534">
    <property type="component" value="Unassembled WGS sequence"/>
</dbReference>
<accession>A0ABS3ATQ1</accession>
<feature type="domain" description="Thioredoxin" evidence="5">
    <location>
        <begin position="35"/>
        <end position="175"/>
    </location>
</feature>
<dbReference type="SUPFAM" id="SSF52833">
    <property type="entry name" value="Thioredoxin-like"/>
    <property type="match status" value="1"/>
</dbReference>
<keyword evidence="7" id="KW-1185">Reference proteome</keyword>
<sequence length="176" mass="19760">MPLELTMKKLTFLTMLFICSSLMLLTGCGSAPEGARVGKPAPDFTLVDRQGKSWTLSELKGQVVFVNFWATWCAPCREEMPSMQRLYEKMPKDTFKMLAILNNDDPALADSFATKLGLTMPILDDQANNVGVKYGITGIPETFIINKNGIIVRKFLGPAQWSLPRFTRMLKVFMDK</sequence>
<protein>
    <submittedName>
        <fullName evidence="6">TlpA family protein disulfide reductase</fullName>
    </submittedName>
</protein>
<evidence type="ECO:0000256" key="3">
    <source>
        <dbReference type="ARBA" id="ARBA00023157"/>
    </source>
</evidence>
<evidence type="ECO:0000313" key="7">
    <source>
        <dbReference type="Proteomes" id="UP000717534"/>
    </source>
</evidence>
<dbReference type="PANTHER" id="PTHR42852">
    <property type="entry name" value="THIOL:DISULFIDE INTERCHANGE PROTEIN DSBE"/>
    <property type="match status" value="1"/>
</dbReference>
<comment type="subcellular location">
    <subcellularLocation>
        <location evidence="1">Cell envelope</location>
    </subcellularLocation>
</comment>
<name>A0ABS3ATQ1_9BACT</name>
<dbReference type="InterPro" id="IPR000866">
    <property type="entry name" value="AhpC/TSA"/>
</dbReference>
<dbReference type="PROSITE" id="PS51352">
    <property type="entry name" value="THIOREDOXIN_2"/>
    <property type="match status" value="1"/>
</dbReference>
<dbReference type="InterPro" id="IPR017937">
    <property type="entry name" value="Thioredoxin_CS"/>
</dbReference>
<dbReference type="InterPro" id="IPR013766">
    <property type="entry name" value="Thioredoxin_domain"/>
</dbReference>
<dbReference type="CDD" id="cd02966">
    <property type="entry name" value="TlpA_like_family"/>
    <property type="match status" value="1"/>
</dbReference>
<dbReference type="InterPro" id="IPR036249">
    <property type="entry name" value="Thioredoxin-like_sf"/>
</dbReference>
<organism evidence="6 7">
    <name type="scientific">Desulfotalea psychrophila</name>
    <dbReference type="NCBI Taxonomy" id="84980"/>
    <lineage>
        <taxon>Bacteria</taxon>
        <taxon>Pseudomonadati</taxon>
        <taxon>Thermodesulfobacteriota</taxon>
        <taxon>Desulfobulbia</taxon>
        <taxon>Desulfobulbales</taxon>
        <taxon>Desulfocapsaceae</taxon>
        <taxon>Desulfotalea</taxon>
    </lineage>
</organism>
<evidence type="ECO:0000256" key="4">
    <source>
        <dbReference type="ARBA" id="ARBA00023284"/>
    </source>
</evidence>
<evidence type="ECO:0000256" key="2">
    <source>
        <dbReference type="ARBA" id="ARBA00022748"/>
    </source>
</evidence>
<dbReference type="PROSITE" id="PS00194">
    <property type="entry name" value="THIOREDOXIN_1"/>
    <property type="match status" value="1"/>
</dbReference>
<dbReference type="Gene3D" id="3.40.30.10">
    <property type="entry name" value="Glutaredoxin"/>
    <property type="match status" value="1"/>
</dbReference>